<protein>
    <submittedName>
        <fullName evidence="1">Uncharacterized protein</fullName>
    </submittedName>
</protein>
<evidence type="ECO:0000313" key="1">
    <source>
        <dbReference type="EMBL" id="KIM67350.1"/>
    </source>
</evidence>
<keyword evidence="2" id="KW-1185">Reference proteome</keyword>
<dbReference type="HOGENOM" id="CLU_2211485_0_0_1"/>
<dbReference type="AlphaFoldDB" id="A0A0C3E3F5"/>
<name>A0A0C3E3F5_9AGAM</name>
<gene>
    <name evidence="1" type="ORF">SCLCIDRAFT_21199</name>
</gene>
<reference evidence="1 2" key="1">
    <citation type="submission" date="2014-04" db="EMBL/GenBank/DDBJ databases">
        <authorList>
            <consortium name="DOE Joint Genome Institute"/>
            <person name="Kuo A."/>
            <person name="Kohler A."/>
            <person name="Nagy L.G."/>
            <person name="Floudas D."/>
            <person name="Copeland A."/>
            <person name="Barry K.W."/>
            <person name="Cichocki N."/>
            <person name="Veneault-Fourrey C."/>
            <person name="LaButti K."/>
            <person name="Lindquist E.A."/>
            <person name="Lipzen A."/>
            <person name="Lundell T."/>
            <person name="Morin E."/>
            <person name="Murat C."/>
            <person name="Sun H."/>
            <person name="Tunlid A."/>
            <person name="Henrissat B."/>
            <person name="Grigoriev I.V."/>
            <person name="Hibbett D.S."/>
            <person name="Martin F."/>
            <person name="Nordberg H.P."/>
            <person name="Cantor M.N."/>
            <person name="Hua S.X."/>
        </authorList>
    </citation>
    <scope>NUCLEOTIDE SEQUENCE [LARGE SCALE GENOMIC DNA]</scope>
    <source>
        <strain evidence="1 2">Foug A</strain>
    </source>
</reference>
<accession>A0A0C3E3F5</accession>
<dbReference type="InParanoid" id="A0A0C3E3F5"/>
<evidence type="ECO:0000313" key="2">
    <source>
        <dbReference type="Proteomes" id="UP000053989"/>
    </source>
</evidence>
<dbReference type="EMBL" id="KN822013">
    <property type="protein sequence ID" value="KIM67350.1"/>
    <property type="molecule type" value="Genomic_DNA"/>
</dbReference>
<organism evidence="1 2">
    <name type="scientific">Scleroderma citrinum Foug A</name>
    <dbReference type="NCBI Taxonomy" id="1036808"/>
    <lineage>
        <taxon>Eukaryota</taxon>
        <taxon>Fungi</taxon>
        <taxon>Dikarya</taxon>
        <taxon>Basidiomycota</taxon>
        <taxon>Agaricomycotina</taxon>
        <taxon>Agaricomycetes</taxon>
        <taxon>Agaricomycetidae</taxon>
        <taxon>Boletales</taxon>
        <taxon>Sclerodermatineae</taxon>
        <taxon>Sclerodermataceae</taxon>
        <taxon>Scleroderma</taxon>
    </lineage>
</organism>
<dbReference type="OrthoDB" id="2702803at2759"/>
<sequence>MEPTSLLARYSAIAADHDYTLLEGQPLSQLPDTSWSIVRLERSYLVVNVSPEPTAYGPCLPCPCQVFLPILFMMLPRWRQIQHTYLAPLLADDIYEHFNAYIPSFEH</sequence>
<proteinExistence type="predicted"/>
<dbReference type="Proteomes" id="UP000053989">
    <property type="component" value="Unassembled WGS sequence"/>
</dbReference>
<reference evidence="2" key="2">
    <citation type="submission" date="2015-01" db="EMBL/GenBank/DDBJ databases">
        <title>Evolutionary Origins and Diversification of the Mycorrhizal Mutualists.</title>
        <authorList>
            <consortium name="DOE Joint Genome Institute"/>
            <consortium name="Mycorrhizal Genomics Consortium"/>
            <person name="Kohler A."/>
            <person name="Kuo A."/>
            <person name="Nagy L.G."/>
            <person name="Floudas D."/>
            <person name="Copeland A."/>
            <person name="Barry K.W."/>
            <person name="Cichocki N."/>
            <person name="Veneault-Fourrey C."/>
            <person name="LaButti K."/>
            <person name="Lindquist E.A."/>
            <person name="Lipzen A."/>
            <person name="Lundell T."/>
            <person name="Morin E."/>
            <person name="Murat C."/>
            <person name="Riley R."/>
            <person name="Ohm R."/>
            <person name="Sun H."/>
            <person name="Tunlid A."/>
            <person name="Henrissat B."/>
            <person name="Grigoriev I.V."/>
            <person name="Hibbett D.S."/>
            <person name="Martin F."/>
        </authorList>
    </citation>
    <scope>NUCLEOTIDE SEQUENCE [LARGE SCALE GENOMIC DNA]</scope>
    <source>
        <strain evidence="2">Foug A</strain>
    </source>
</reference>